<keyword evidence="1" id="KW-0812">Transmembrane</keyword>
<proteinExistence type="predicted"/>
<dbReference type="Proteomes" id="UP000799778">
    <property type="component" value="Unassembled WGS sequence"/>
</dbReference>
<accession>A0A6A5Y680</accession>
<gene>
    <name evidence="2" type="ORF">BU24DRAFT_7192</name>
</gene>
<name>A0A6A5Y680_9PLEO</name>
<protein>
    <submittedName>
        <fullName evidence="2">Uncharacterized protein</fullName>
    </submittedName>
</protein>
<dbReference type="GeneID" id="54291962"/>
<keyword evidence="1" id="KW-0472">Membrane</keyword>
<organism evidence="2 3">
    <name type="scientific">Aaosphaeria arxii CBS 175.79</name>
    <dbReference type="NCBI Taxonomy" id="1450172"/>
    <lineage>
        <taxon>Eukaryota</taxon>
        <taxon>Fungi</taxon>
        <taxon>Dikarya</taxon>
        <taxon>Ascomycota</taxon>
        <taxon>Pezizomycotina</taxon>
        <taxon>Dothideomycetes</taxon>
        <taxon>Pleosporomycetidae</taxon>
        <taxon>Pleosporales</taxon>
        <taxon>Pleosporales incertae sedis</taxon>
        <taxon>Aaosphaeria</taxon>
    </lineage>
</organism>
<sequence>MVMMQEYSLLAAVDPVLPSLSVCLPVCLLRIIKIVTRWGTSPTSYHRFSIRDEDVDLVLLSLLQILLATVYFHVHSRDSDAWHSAC</sequence>
<keyword evidence="1" id="KW-1133">Transmembrane helix</keyword>
<keyword evidence="3" id="KW-1185">Reference proteome</keyword>
<dbReference type="RefSeq" id="XP_033389052.1">
    <property type="nucleotide sequence ID" value="XM_033534565.1"/>
</dbReference>
<dbReference type="AlphaFoldDB" id="A0A6A5Y680"/>
<evidence type="ECO:0000313" key="2">
    <source>
        <dbReference type="EMBL" id="KAF2020713.1"/>
    </source>
</evidence>
<evidence type="ECO:0000256" key="1">
    <source>
        <dbReference type="SAM" id="Phobius"/>
    </source>
</evidence>
<reference evidence="2" key="1">
    <citation type="journal article" date="2020" name="Stud. Mycol.">
        <title>101 Dothideomycetes genomes: a test case for predicting lifestyles and emergence of pathogens.</title>
        <authorList>
            <person name="Haridas S."/>
            <person name="Albert R."/>
            <person name="Binder M."/>
            <person name="Bloem J."/>
            <person name="Labutti K."/>
            <person name="Salamov A."/>
            <person name="Andreopoulos B."/>
            <person name="Baker S."/>
            <person name="Barry K."/>
            <person name="Bills G."/>
            <person name="Bluhm B."/>
            <person name="Cannon C."/>
            <person name="Castanera R."/>
            <person name="Culley D."/>
            <person name="Daum C."/>
            <person name="Ezra D."/>
            <person name="Gonzalez J."/>
            <person name="Henrissat B."/>
            <person name="Kuo A."/>
            <person name="Liang C."/>
            <person name="Lipzen A."/>
            <person name="Lutzoni F."/>
            <person name="Magnuson J."/>
            <person name="Mondo S."/>
            <person name="Nolan M."/>
            <person name="Ohm R."/>
            <person name="Pangilinan J."/>
            <person name="Park H.-J."/>
            <person name="Ramirez L."/>
            <person name="Alfaro M."/>
            <person name="Sun H."/>
            <person name="Tritt A."/>
            <person name="Yoshinaga Y."/>
            <person name="Zwiers L.-H."/>
            <person name="Turgeon B."/>
            <person name="Goodwin S."/>
            <person name="Spatafora J."/>
            <person name="Crous P."/>
            <person name="Grigoriev I."/>
        </authorList>
    </citation>
    <scope>NUCLEOTIDE SEQUENCE</scope>
    <source>
        <strain evidence="2">CBS 175.79</strain>
    </source>
</reference>
<feature type="transmembrane region" description="Helical" evidence="1">
    <location>
        <begin position="57"/>
        <end position="74"/>
    </location>
</feature>
<evidence type="ECO:0000313" key="3">
    <source>
        <dbReference type="Proteomes" id="UP000799778"/>
    </source>
</evidence>
<feature type="transmembrane region" description="Helical" evidence="1">
    <location>
        <begin position="16"/>
        <end position="36"/>
    </location>
</feature>
<dbReference type="EMBL" id="ML978066">
    <property type="protein sequence ID" value="KAF2020713.1"/>
    <property type="molecule type" value="Genomic_DNA"/>
</dbReference>